<accession>A0ABD1FIR2</accession>
<comment type="subcellular location">
    <subcellularLocation>
        <location evidence="1">Cytoplasm</location>
    </subcellularLocation>
</comment>
<evidence type="ECO:0000313" key="8">
    <source>
        <dbReference type="Proteomes" id="UP001567538"/>
    </source>
</evidence>
<keyword evidence="5" id="KW-0862">Zinc</keyword>
<evidence type="ECO:0000256" key="5">
    <source>
        <dbReference type="ARBA" id="ARBA00022833"/>
    </source>
</evidence>
<keyword evidence="4" id="KW-0863">Zinc-finger</keyword>
<dbReference type="EMBL" id="JBEAFC010000014">
    <property type="protein sequence ID" value="KAL1531739.1"/>
    <property type="molecule type" value="Genomic_DNA"/>
</dbReference>
<dbReference type="PANTHER" id="PTHR31948:SF162">
    <property type="entry name" value="MINI ZINC FINGER PROTEIN 2"/>
    <property type="match status" value="1"/>
</dbReference>
<dbReference type="InterPro" id="IPR006456">
    <property type="entry name" value="ZF_HD_homeobox_Cys/His_dimer"/>
</dbReference>
<dbReference type="PROSITE" id="PS51523">
    <property type="entry name" value="ZF_HD_DIMER"/>
    <property type="match status" value="1"/>
</dbReference>
<evidence type="ECO:0000256" key="3">
    <source>
        <dbReference type="ARBA" id="ARBA00022723"/>
    </source>
</evidence>
<keyword evidence="3" id="KW-0479">Metal-binding</keyword>
<keyword evidence="2" id="KW-0963">Cytoplasm</keyword>
<sequence length="88" mass="9804">MTKRIVALRSKEASMESEVEMSDGGIIYLECMKNHAAHIGGYAVDGCGEFMASTRSLERPEAELTCAACGCHRNYHRMEEVEEVEEDC</sequence>
<dbReference type="Pfam" id="PF04770">
    <property type="entry name" value="ZF-HD_dimer"/>
    <property type="match status" value="1"/>
</dbReference>
<feature type="domain" description="ZF-HD dimerization-type" evidence="6">
    <location>
        <begin position="28"/>
        <end position="79"/>
    </location>
</feature>
<evidence type="ECO:0000256" key="2">
    <source>
        <dbReference type="ARBA" id="ARBA00022490"/>
    </source>
</evidence>
<dbReference type="GO" id="GO:0005737">
    <property type="term" value="C:cytoplasm"/>
    <property type="evidence" value="ECO:0007669"/>
    <property type="project" value="UniProtKB-SubCell"/>
</dbReference>
<name>A0ABD1FIR2_SALDI</name>
<reference evidence="7 8" key="1">
    <citation type="submission" date="2024-06" db="EMBL/GenBank/DDBJ databases">
        <title>A chromosome level genome sequence of Diviner's sage (Salvia divinorum).</title>
        <authorList>
            <person name="Ford S.A."/>
            <person name="Ro D.-K."/>
            <person name="Ness R.W."/>
            <person name="Phillips M.A."/>
        </authorList>
    </citation>
    <scope>NUCLEOTIDE SEQUENCE [LARGE SCALE GENOMIC DNA]</scope>
    <source>
        <strain evidence="7">SAF-2024a</strain>
        <tissue evidence="7">Leaf</tissue>
    </source>
</reference>
<dbReference type="NCBIfam" id="TIGR01566">
    <property type="entry name" value="ZF_HD_prot_N"/>
    <property type="match status" value="1"/>
</dbReference>
<evidence type="ECO:0000259" key="6">
    <source>
        <dbReference type="PROSITE" id="PS51523"/>
    </source>
</evidence>
<dbReference type="PANTHER" id="PTHR31948">
    <property type="entry name" value="ZINC-FINGER HOMEODOMAIN PROTEIN 2"/>
    <property type="match status" value="1"/>
</dbReference>
<dbReference type="GO" id="GO:0008270">
    <property type="term" value="F:zinc ion binding"/>
    <property type="evidence" value="ECO:0007669"/>
    <property type="project" value="UniProtKB-KW"/>
</dbReference>
<organism evidence="7 8">
    <name type="scientific">Salvia divinorum</name>
    <name type="common">Maria pastora</name>
    <name type="synonym">Diviner's sage</name>
    <dbReference type="NCBI Taxonomy" id="28513"/>
    <lineage>
        <taxon>Eukaryota</taxon>
        <taxon>Viridiplantae</taxon>
        <taxon>Streptophyta</taxon>
        <taxon>Embryophyta</taxon>
        <taxon>Tracheophyta</taxon>
        <taxon>Spermatophyta</taxon>
        <taxon>Magnoliopsida</taxon>
        <taxon>eudicotyledons</taxon>
        <taxon>Gunneridae</taxon>
        <taxon>Pentapetalae</taxon>
        <taxon>asterids</taxon>
        <taxon>lamiids</taxon>
        <taxon>Lamiales</taxon>
        <taxon>Lamiaceae</taxon>
        <taxon>Nepetoideae</taxon>
        <taxon>Mentheae</taxon>
        <taxon>Salviinae</taxon>
        <taxon>Salvia</taxon>
        <taxon>Salvia subgen. Calosphace</taxon>
    </lineage>
</organism>
<evidence type="ECO:0000256" key="1">
    <source>
        <dbReference type="ARBA" id="ARBA00004496"/>
    </source>
</evidence>
<keyword evidence="8" id="KW-1185">Reference proteome</keyword>
<evidence type="ECO:0000256" key="4">
    <source>
        <dbReference type="ARBA" id="ARBA00022771"/>
    </source>
</evidence>
<comment type="caution">
    <text evidence="7">The sequence shown here is derived from an EMBL/GenBank/DDBJ whole genome shotgun (WGS) entry which is preliminary data.</text>
</comment>
<proteinExistence type="predicted"/>
<evidence type="ECO:0000313" key="7">
    <source>
        <dbReference type="EMBL" id="KAL1531739.1"/>
    </source>
</evidence>
<protein>
    <recommendedName>
        <fullName evidence="6">ZF-HD dimerization-type domain-containing protein</fullName>
    </recommendedName>
</protein>
<dbReference type="AlphaFoldDB" id="A0ABD1FIR2"/>
<dbReference type="Proteomes" id="UP001567538">
    <property type="component" value="Unassembled WGS sequence"/>
</dbReference>
<gene>
    <name evidence="7" type="ORF">AAHA92_31845</name>
</gene>